<gene>
    <name evidence="4" type="ORF">FHL02_01630</name>
</gene>
<dbReference type="AlphaFoldDB" id="A0A5P0ZF90"/>
<dbReference type="SUPFAM" id="SSF48452">
    <property type="entry name" value="TPR-like"/>
    <property type="match status" value="2"/>
</dbReference>
<dbReference type="EMBL" id="VDFM01000001">
    <property type="protein sequence ID" value="MQS51713.1"/>
    <property type="molecule type" value="Genomic_DNA"/>
</dbReference>
<dbReference type="PROSITE" id="PS50005">
    <property type="entry name" value="TPR"/>
    <property type="match status" value="1"/>
</dbReference>
<reference evidence="4 5" key="1">
    <citation type="journal article" date="2019" name="Syst. Appl. Microbiol.">
        <title>Polyphasic characterization of two novel Lactobacillus spp. isolated from blown salami packages: Description of Lactobacillus halodurans sp. nov. and Lactobacillus salsicarnum sp. nov.</title>
        <authorList>
            <person name="Schuster J.A."/>
            <person name="Klingl A."/>
            <person name="Vogel R.F."/>
            <person name="Ehrmann M.A."/>
        </authorList>
    </citation>
    <scope>NUCLEOTIDE SEQUENCE [LARGE SCALE GENOMIC DNA]</scope>
    <source>
        <strain evidence="4 5">TMW 1.2118</strain>
    </source>
</reference>
<evidence type="ECO:0000313" key="5">
    <source>
        <dbReference type="Proteomes" id="UP000380386"/>
    </source>
</evidence>
<accession>A0A5P0ZF90</accession>
<sequence>MSKADEVIETIDAGDFTDVDGLIQESLEQDDDQTKFSLAETLLSRGLSVQAKTIYEHLLELYPDEGQILSRLAEIAVSDGDTDQALSYISEIGPDSPSYAENLLVSADIYQSQGMYEVSEQKLLEGVRLYPDEDVFRFAIAELYFDENKFSKALVFYNFLLDDGIDEYSGISIKLRKASSLAGNGQYEEAISEFENLNAIELNEDAQYQLGFLYNQVKDYNKSISTLEQLLEINHDYPTAYVVLADDYLNIKDNQQSFKYAQLGLNINELDEKLYEIAFDAGVSEDADNAIKIIKKGIGTVETPLPLVIRLSDFYITHGQYKNNLDLLADFDTNNNPKLIWNLAKSYFETDDIQKAQENIGLAFEEYKDNIDFLSDMIEILRSSGDSPALKAALQLYLRKNPDNEDMQELLDQMR</sequence>
<dbReference type="OrthoDB" id="2080803at2"/>
<dbReference type="InterPro" id="IPR019734">
    <property type="entry name" value="TPR_rpt"/>
</dbReference>
<dbReference type="InterPro" id="IPR051012">
    <property type="entry name" value="CellSynth/LPSAsmb/PSIAsmb"/>
</dbReference>
<feature type="repeat" description="TPR" evidence="3">
    <location>
        <begin position="204"/>
        <end position="237"/>
    </location>
</feature>
<dbReference type="PANTHER" id="PTHR45586:SF14">
    <property type="entry name" value="TETRATRICOPEPTIDE TPR_2 REPEAT PROTEIN"/>
    <property type="match status" value="1"/>
</dbReference>
<protein>
    <submittedName>
        <fullName evidence="4">Tetratricopeptide repeat protein</fullName>
    </submittedName>
</protein>
<organism evidence="4 5">
    <name type="scientific">Companilactobacillus mishanensis</name>
    <dbReference type="NCBI Taxonomy" id="2486008"/>
    <lineage>
        <taxon>Bacteria</taxon>
        <taxon>Bacillati</taxon>
        <taxon>Bacillota</taxon>
        <taxon>Bacilli</taxon>
        <taxon>Lactobacillales</taxon>
        <taxon>Lactobacillaceae</taxon>
        <taxon>Companilactobacillus</taxon>
    </lineage>
</organism>
<keyword evidence="1" id="KW-0677">Repeat</keyword>
<proteinExistence type="predicted"/>
<evidence type="ECO:0000256" key="1">
    <source>
        <dbReference type="ARBA" id="ARBA00022737"/>
    </source>
</evidence>
<comment type="caution">
    <text evidence="4">The sequence shown here is derived from an EMBL/GenBank/DDBJ whole genome shotgun (WGS) entry which is preliminary data.</text>
</comment>
<dbReference type="Gene3D" id="1.25.40.10">
    <property type="entry name" value="Tetratricopeptide repeat domain"/>
    <property type="match status" value="2"/>
</dbReference>
<dbReference type="SMART" id="SM00028">
    <property type="entry name" value="TPR"/>
    <property type="match status" value="4"/>
</dbReference>
<keyword evidence="2 3" id="KW-0802">TPR repeat</keyword>
<dbReference type="RefSeq" id="WP_153381825.1">
    <property type="nucleotide sequence ID" value="NZ_VDFM01000001.1"/>
</dbReference>
<dbReference type="Pfam" id="PF13181">
    <property type="entry name" value="TPR_8"/>
    <property type="match status" value="1"/>
</dbReference>
<evidence type="ECO:0000313" key="4">
    <source>
        <dbReference type="EMBL" id="MQS51713.1"/>
    </source>
</evidence>
<dbReference type="PANTHER" id="PTHR45586">
    <property type="entry name" value="TPR REPEAT-CONTAINING PROTEIN PA4667"/>
    <property type="match status" value="1"/>
</dbReference>
<name>A0A5P0ZF90_9LACO</name>
<evidence type="ECO:0000256" key="3">
    <source>
        <dbReference type="PROSITE-ProRule" id="PRU00339"/>
    </source>
</evidence>
<dbReference type="InterPro" id="IPR011990">
    <property type="entry name" value="TPR-like_helical_dom_sf"/>
</dbReference>
<evidence type="ECO:0000256" key="2">
    <source>
        <dbReference type="ARBA" id="ARBA00022803"/>
    </source>
</evidence>
<dbReference type="Proteomes" id="UP000380386">
    <property type="component" value="Unassembled WGS sequence"/>
</dbReference>